<dbReference type="PANTHER" id="PTHR12521">
    <property type="entry name" value="PROTEIN C6ORF130"/>
    <property type="match status" value="1"/>
</dbReference>
<sequence>MIEWFTMINDGKSGAMNNENQNIHCCYLPYATACIDGTLTVGNMLPILMSDGKWMLNLATQDRIGGKYARLEWVKSSLIQAFDFCKTNNIERFALPRIGSGLGGLPWEKVKTIIEEVAALYPEVKVEVWSLPVKLIAINKK</sequence>
<dbReference type="GO" id="GO:0140291">
    <property type="term" value="P:peptidyl-glutamate ADP-deribosylation"/>
    <property type="evidence" value="ECO:0007669"/>
    <property type="project" value="TreeGrafter"/>
</dbReference>
<organism evidence="2">
    <name type="scientific">Clandestinovirus</name>
    <dbReference type="NCBI Taxonomy" id="2831644"/>
    <lineage>
        <taxon>Viruses</taxon>
    </lineage>
</organism>
<dbReference type="SUPFAM" id="SSF52949">
    <property type="entry name" value="Macro domain-like"/>
    <property type="match status" value="1"/>
</dbReference>
<dbReference type="InterPro" id="IPR002589">
    <property type="entry name" value="Macro_dom"/>
</dbReference>
<feature type="domain" description="Macro" evidence="1">
    <location>
        <begin position="1"/>
        <end position="141"/>
    </location>
</feature>
<gene>
    <name evidence="2" type="ORF">KOM_12_284</name>
</gene>
<evidence type="ECO:0000313" key="2">
    <source>
        <dbReference type="EMBL" id="QYA18553.1"/>
    </source>
</evidence>
<dbReference type="PROSITE" id="PS51154">
    <property type="entry name" value="MACRO"/>
    <property type="match status" value="1"/>
</dbReference>
<proteinExistence type="predicted"/>
<name>A0A8F8KKW2_9VIRU</name>
<dbReference type="InterPro" id="IPR050892">
    <property type="entry name" value="ADP-ribose_metab_enzymes"/>
</dbReference>
<reference evidence="2" key="1">
    <citation type="submission" date="2021-06" db="EMBL/GenBank/DDBJ databases">
        <authorList>
            <person name="Rolland C."/>
        </authorList>
    </citation>
    <scope>NUCLEOTIDE SEQUENCE</scope>
    <source>
        <strain evidence="2">347.936635</strain>
    </source>
</reference>
<dbReference type="EMBL" id="MZ420154">
    <property type="protein sequence ID" value="QYA18553.1"/>
    <property type="molecule type" value="Genomic_DNA"/>
</dbReference>
<dbReference type="PANTHER" id="PTHR12521:SF0">
    <property type="entry name" value="ADP-RIBOSE GLYCOHYDROLASE OARD1"/>
    <property type="match status" value="1"/>
</dbReference>
<accession>A0A8F8KKW2</accession>
<dbReference type="Gene3D" id="3.40.220.10">
    <property type="entry name" value="Leucine Aminopeptidase, subunit E, domain 1"/>
    <property type="match status" value="1"/>
</dbReference>
<evidence type="ECO:0000259" key="1">
    <source>
        <dbReference type="PROSITE" id="PS51154"/>
    </source>
</evidence>
<protein>
    <submittedName>
        <fullName evidence="2">Macrodomain protein</fullName>
    </submittedName>
</protein>
<dbReference type="InterPro" id="IPR043472">
    <property type="entry name" value="Macro_dom-like"/>
</dbReference>